<organism evidence="1 2">
    <name type="scientific">Paracoccus denitrificans (strain Pd 1222)</name>
    <dbReference type="NCBI Taxonomy" id="318586"/>
    <lineage>
        <taxon>Bacteria</taxon>
        <taxon>Pseudomonadati</taxon>
        <taxon>Pseudomonadota</taxon>
        <taxon>Alphaproteobacteria</taxon>
        <taxon>Rhodobacterales</taxon>
        <taxon>Paracoccaceae</taxon>
        <taxon>Paracoccus</taxon>
    </lineage>
</organism>
<dbReference type="AlphaFoldDB" id="A1B458"/>
<evidence type="ECO:0008006" key="3">
    <source>
        <dbReference type="Google" id="ProtNLM"/>
    </source>
</evidence>
<dbReference type="KEGG" id="pde:Pden_2210"/>
<dbReference type="PROSITE" id="PS51257">
    <property type="entry name" value="PROKAR_LIPOPROTEIN"/>
    <property type="match status" value="1"/>
</dbReference>
<accession>A1B458</accession>
<dbReference type="HOGENOM" id="CLU_1785015_0_0_5"/>
<reference evidence="2" key="1">
    <citation type="submission" date="2006-12" db="EMBL/GenBank/DDBJ databases">
        <title>Complete sequence of chromosome 1 of Paracoccus denitrificans PD1222.</title>
        <authorList>
            <person name="Copeland A."/>
            <person name="Lucas S."/>
            <person name="Lapidus A."/>
            <person name="Barry K."/>
            <person name="Detter J.C."/>
            <person name="Glavina del Rio T."/>
            <person name="Hammon N."/>
            <person name="Israni S."/>
            <person name="Dalin E."/>
            <person name="Tice H."/>
            <person name="Pitluck S."/>
            <person name="Munk A.C."/>
            <person name="Brettin T."/>
            <person name="Bruce D."/>
            <person name="Han C."/>
            <person name="Tapia R."/>
            <person name="Gilna P."/>
            <person name="Schmutz J."/>
            <person name="Larimer F."/>
            <person name="Land M."/>
            <person name="Hauser L."/>
            <person name="Kyrpides N."/>
            <person name="Lykidis A."/>
            <person name="Spiro S."/>
            <person name="Richardson D.J."/>
            <person name="Moir J.W.B."/>
            <person name="Ferguson S.J."/>
            <person name="van Spanning R.J.M."/>
            <person name="Richardson P."/>
        </authorList>
    </citation>
    <scope>NUCLEOTIDE SEQUENCE [LARGE SCALE GENOMIC DNA]</scope>
    <source>
        <strain evidence="2">Pd 1222</strain>
    </source>
</reference>
<gene>
    <name evidence="1" type="ordered locus">Pden_2210</name>
</gene>
<sequence>MEAHLKLLSLIALAVLSGCVEEDIAYRFVAKGNAKPLSLLASEAQSFVCVVAIYRASPSIKPPELANGFEPWSVTQLSDRVNETAVELRALNNAGECWDAEIRKASGSPDPWHYTKAAQPMISSDHSGNVAVFDPQRGIFIAISG</sequence>
<proteinExistence type="predicted"/>
<dbReference type="EMBL" id="CP000489">
    <property type="protein sequence ID" value="ABL70302.1"/>
    <property type="molecule type" value="Genomic_DNA"/>
</dbReference>
<dbReference type="eggNOG" id="ENOG502ZX52">
    <property type="taxonomic scope" value="Bacteria"/>
</dbReference>
<dbReference type="EnsemblBacteria" id="ABL70302">
    <property type="protein sequence ID" value="ABL70302"/>
    <property type="gene ID" value="Pden_2210"/>
</dbReference>
<dbReference type="Proteomes" id="UP000000361">
    <property type="component" value="Chromosome 1"/>
</dbReference>
<evidence type="ECO:0000313" key="1">
    <source>
        <dbReference type="EMBL" id="ABL70302.1"/>
    </source>
</evidence>
<keyword evidence="2" id="KW-1185">Reference proteome</keyword>
<name>A1B458_PARDP</name>
<evidence type="ECO:0000313" key="2">
    <source>
        <dbReference type="Proteomes" id="UP000000361"/>
    </source>
</evidence>
<protein>
    <recommendedName>
        <fullName evidence="3">Lipoprotein</fullName>
    </recommendedName>
</protein>